<reference evidence="2 3" key="1">
    <citation type="journal article" date="2016" name="Genome Biol. Evol.">
        <title>Divergent and convergent evolution of fungal pathogenicity.</title>
        <authorList>
            <person name="Shang Y."/>
            <person name="Xiao G."/>
            <person name="Zheng P."/>
            <person name="Cen K."/>
            <person name="Zhan S."/>
            <person name="Wang C."/>
        </authorList>
    </citation>
    <scope>NUCLEOTIDE SEQUENCE [LARGE SCALE GENOMIC DNA]</scope>
    <source>
        <strain evidence="2 3">RCEF 2490</strain>
    </source>
</reference>
<proteinExistence type="predicted"/>
<feature type="compositionally biased region" description="Polar residues" evidence="1">
    <location>
        <begin position="14"/>
        <end position="23"/>
    </location>
</feature>
<organism evidence="2 3">
    <name type="scientific">Moelleriella libera RCEF 2490</name>
    <dbReference type="NCBI Taxonomy" id="1081109"/>
    <lineage>
        <taxon>Eukaryota</taxon>
        <taxon>Fungi</taxon>
        <taxon>Dikarya</taxon>
        <taxon>Ascomycota</taxon>
        <taxon>Pezizomycotina</taxon>
        <taxon>Sordariomycetes</taxon>
        <taxon>Hypocreomycetidae</taxon>
        <taxon>Hypocreales</taxon>
        <taxon>Clavicipitaceae</taxon>
        <taxon>Moelleriella</taxon>
    </lineage>
</organism>
<dbReference type="EMBL" id="AZGY01000024">
    <property type="protein sequence ID" value="KZZ89677.1"/>
    <property type="molecule type" value="Genomic_DNA"/>
</dbReference>
<gene>
    <name evidence="2" type="ORF">AAL_07570</name>
</gene>
<accession>A0A167X631</accession>
<comment type="caution">
    <text evidence="2">The sequence shown here is derived from an EMBL/GenBank/DDBJ whole genome shotgun (WGS) entry which is preliminary data.</text>
</comment>
<feature type="region of interest" description="Disordered" evidence="1">
    <location>
        <begin position="1"/>
        <end position="59"/>
    </location>
</feature>
<sequence>MAGLQRRAWPQRTAAATNGSSNKQQQQQQQEQQQEQEQEPRTATQRDPIVRALVDFHTW</sequence>
<evidence type="ECO:0000256" key="1">
    <source>
        <dbReference type="SAM" id="MobiDB-lite"/>
    </source>
</evidence>
<keyword evidence="3" id="KW-1185">Reference proteome</keyword>
<name>A0A167X631_9HYPO</name>
<protein>
    <submittedName>
        <fullName evidence="2">Uncharacterized protein</fullName>
    </submittedName>
</protein>
<evidence type="ECO:0000313" key="2">
    <source>
        <dbReference type="EMBL" id="KZZ89677.1"/>
    </source>
</evidence>
<evidence type="ECO:0000313" key="3">
    <source>
        <dbReference type="Proteomes" id="UP000078544"/>
    </source>
</evidence>
<dbReference type="AlphaFoldDB" id="A0A167X631"/>
<dbReference type="Proteomes" id="UP000078544">
    <property type="component" value="Unassembled WGS sequence"/>
</dbReference>
<feature type="compositionally biased region" description="Low complexity" evidence="1">
    <location>
        <begin position="24"/>
        <end position="35"/>
    </location>
</feature>